<proteinExistence type="predicted"/>
<name>A0A0E9TJ04_ANGAN</name>
<organism evidence="2">
    <name type="scientific">Anguilla anguilla</name>
    <name type="common">European freshwater eel</name>
    <name type="synonym">Muraena anguilla</name>
    <dbReference type="NCBI Taxonomy" id="7936"/>
    <lineage>
        <taxon>Eukaryota</taxon>
        <taxon>Metazoa</taxon>
        <taxon>Chordata</taxon>
        <taxon>Craniata</taxon>
        <taxon>Vertebrata</taxon>
        <taxon>Euteleostomi</taxon>
        <taxon>Actinopterygii</taxon>
        <taxon>Neopterygii</taxon>
        <taxon>Teleostei</taxon>
        <taxon>Anguilliformes</taxon>
        <taxon>Anguillidae</taxon>
        <taxon>Anguilla</taxon>
    </lineage>
</organism>
<dbReference type="AlphaFoldDB" id="A0A0E9TJ04"/>
<protein>
    <submittedName>
        <fullName evidence="2">Uncharacterized protein</fullName>
    </submittedName>
</protein>
<accession>A0A0E9TJ04</accession>
<evidence type="ECO:0000313" key="2">
    <source>
        <dbReference type="EMBL" id="JAH53669.1"/>
    </source>
</evidence>
<evidence type="ECO:0000256" key="1">
    <source>
        <dbReference type="SAM" id="MobiDB-lite"/>
    </source>
</evidence>
<sequence length="23" mass="2556">MQSVDNVGGLRHPRSTETSSQLR</sequence>
<reference evidence="2" key="1">
    <citation type="submission" date="2014-11" db="EMBL/GenBank/DDBJ databases">
        <authorList>
            <person name="Amaro Gonzalez C."/>
        </authorList>
    </citation>
    <scope>NUCLEOTIDE SEQUENCE</scope>
</reference>
<dbReference type="EMBL" id="GBXM01054908">
    <property type="protein sequence ID" value="JAH53669.1"/>
    <property type="molecule type" value="Transcribed_RNA"/>
</dbReference>
<reference evidence="2" key="2">
    <citation type="journal article" date="2015" name="Fish Shellfish Immunol.">
        <title>Early steps in the European eel (Anguilla anguilla)-Vibrio vulnificus interaction in the gills: Role of the RtxA13 toxin.</title>
        <authorList>
            <person name="Callol A."/>
            <person name="Pajuelo D."/>
            <person name="Ebbesson L."/>
            <person name="Teles M."/>
            <person name="MacKenzie S."/>
            <person name="Amaro C."/>
        </authorList>
    </citation>
    <scope>NUCLEOTIDE SEQUENCE</scope>
</reference>
<feature type="region of interest" description="Disordered" evidence="1">
    <location>
        <begin position="1"/>
        <end position="23"/>
    </location>
</feature>